<evidence type="ECO:0000313" key="4">
    <source>
        <dbReference type="Proteomes" id="UP000008743"/>
    </source>
</evidence>
<keyword evidence="4" id="KW-1185">Reference proteome</keyword>
<dbReference type="Proteomes" id="UP000008743">
    <property type="component" value="Unassembled WGS sequence"/>
</dbReference>
<proteinExistence type="inferred from homology"/>
<dbReference type="Gene3D" id="3.40.50.1240">
    <property type="entry name" value="Phosphoglycerate mutase-like"/>
    <property type="match status" value="1"/>
</dbReference>
<dbReference type="EMBL" id="KE346362">
    <property type="protein sequence ID" value="KJE90911.1"/>
    <property type="molecule type" value="Genomic_DNA"/>
</dbReference>
<dbReference type="OMA" id="RHNIAHD"/>
<dbReference type="AlphaFoldDB" id="A0A0D2U6W5"/>
<dbReference type="GO" id="GO:0016791">
    <property type="term" value="F:phosphatase activity"/>
    <property type="evidence" value="ECO:0007669"/>
    <property type="project" value="TreeGrafter"/>
</dbReference>
<feature type="signal peptide" evidence="2">
    <location>
        <begin position="1"/>
        <end position="37"/>
    </location>
</feature>
<dbReference type="PhylomeDB" id="A0A0D2U6W5"/>
<dbReference type="eggNOG" id="KOG3720">
    <property type="taxonomic scope" value="Eukaryota"/>
</dbReference>
<dbReference type="InterPro" id="IPR029033">
    <property type="entry name" value="His_PPase_superfam"/>
</dbReference>
<organism evidence="3 4">
    <name type="scientific">Capsaspora owczarzaki (strain ATCC 30864)</name>
    <dbReference type="NCBI Taxonomy" id="595528"/>
    <lineage>
        <taxon>Eukaryota</taxon>
        <taxon>Filasterea</taxon>
        <taxon>Capsaspora</taxon>
    </lineage>
</organism>
<protein>
    <recommendedName>
        <fullName evidence="5">Acid phosphatase</fullName>
    </recommendedName>
</protein>
<feature type="chain" id="PRO_5002265442" description="Acid phosphatase" evidence="2">
    <location>
        <begin position="38"/>
        <end position="463"/>
    </location>
</feature>
<dbReference type="PANTHER" id="PTHR11567">
    <property type="entry name" value="ACID PHOSPHATASE-RELATED"/>
    <property type="match status" value="1"/>
</dbReference>
<dbReference type="RefSeq" id="XP_004348894.1">
    <property type="nucleotide sequence ID" value="XM_004348844.2"/>
</dbReference>
<dbReference type="PROSITE" id="PS00616">
    <property type="entry name" value="HIS_ACID_PHOSPHAT_1"/>
    <property type="match status" value="1"/>
</dbReference>
<keyword evidence="2" id="KW-0732">Signal</keyword>
<dbReference type="SUPFAM" id="SSF53254">
    <property type="entry name" value="Phosphoglycerate mutase-like"/>
    <property type="match status" value="1"/>
</dbReference>
<evidence type="ECO:0000256" key="2">
    <source>
        <dbReference type="SAM" id="SignalP"/>
    </source>
</evidence>
<sequence>MTAARTSRRRSAVPLVTASTLGLLLLAAAGFAAPAAAAAAADKANAAYSYCQANFPDPASYPLPSGSHAGAKLKQVQLITRHGDRTPVNIMPDDAATYNLCSEFAVSGMTSNDGSATLTQANVLKFPLLDKANPYQDAIWQGNCIDGQLTSKGITQLRTLGSQLRGIYVDKLKFLEGDYMPATPTLYARSTDYWRTQQSAESLLSGLFPTLKGELYPVPLHTVPSSAETMASNPGACPNLATVQALMSASAGWQNHLSSNQALLDRLNTAFDTDWQGGFDHFFDNLQVRTCNNLPLPCSRQNPGTPCVSAQDAQSTFALGDWEYAYTFLNYNQTVMAKLGIGAFSATLRDTLQSAVSGNKSQYNFYYYSGHDSTIGAVLGAFNISGWRWPPYASNIQIELWQDVNGEFFVRVFYNGDLQQLPACPSTECPASTWIAYMNTVIPSNFAADCMFDTRSRRFGHGH</sequence>
<reference evidence="4" key="1">
    <citation type="submission" date="2011-02" db="EMBL/GenBank/DDBJ databases">
        <title>The Genome Sequence of Capsaspora owczarzaki ATCC 30864.</title>
        <authorList>
            <person name="Russ C."/>
            <person name="Cuomo C."/>
            <person name="Burger G."/>
            <person name="Gray M.W."/>
            <person name="Holland P.W.H."/>
            <person name="King N."/>
            <person name="Lang F.B.F."/>
            <person name="Roger A.J."/>
            <person name="Ruiz-Trillo I."/>
            <person name="Young S.K."/>
            <person name="Zeng Q."/>
            <person name="Gargeya S."/>
            <person name="Alvarado L."/>
            <person name="Berlin A."/>
            <person name="Chapman S.B."/>
            <person name="Chen Z."/>
            <person name="Freedman E."/>
            <person name="Gellesch M."/>
            <person name="Goldberg J."/>
            <person name="Griggs A."/>
            <person name="Gujja S."/>
            <person name="Heilman E."/>
            <person name="Heiman D."/>
            <person name="Howarth C."/>
            <person name="Mehta T."/>
            <person name="Neiman D."/>
            <person name="Pearson M."/>
            <person name="Roberts A."/>
            <person name="Saif S."/>
            <person name="Shea T."/>
            <person name="Shenoy N."/>
            <person name="Sisk P."/>
            <person name="Stolte C."/>
            <person name="Sykes S."/>
            <person name="White J."/>
            <person name="Yandava C."/>
            <person name="Haas B."/>
            <person name="Nusbaum C."/>
            <person name="Birren B."/>
        </authorList>
    </citation>
    <scope>NUCLEOTIDE SEQUENCE</scope>
    <source>
        <strain evidence="4">ATCC 30864</strain>
    </source>
</reference>
<dbReference type="PROSITE" id="PS51318">
    <property type="entry name" value="TAT"/>
    <property type="match status" value="1"/>
</dbReference>
<dbReference type="STRING" id="595528.A0A0D2U6W5"/>
<evidence type="ECO:0000313" key="3">
    <source>
        <dbReference type="EMBL" id="KJE90911.1"/>
    </source>
</evidence>
<evidence type="ECO:0000256" key="1">
    <source>
        <dbReference type="ARBA" id="ARBA00005375"/>
    </source>
</evidence>
<gene>
    <name evidence="3" type="ORF">CAOG_002144</name>
</gene>
<dbReference type="InterPro" id="IPR006311">
    <property type="entry name" value="TAT_signal"/>
</dbReference>
<evidence type="ECO:0008006" key="5">
    <source>
        <dbReference type="Google" id="ProtNLM"/>
    </source>
</evidence>
<dbReference type="Pfam" id="PF00328">
    <property type="entry name" value="His_Phos_2"/>
    <property type="match status" value="1"/>
</dbReference>
<comment type="similarity">
    <text evidence="1">Belongs to the histidine acid phosphatase family.</text>
</comment>
<dbReference type="PANTHER" id="PTHR11567:SF195">
    <property type="entry name" value="ACID PHOSPHATASE, PUTATIVE (AFU_ORTHOLOGUE AFUA_3G14570)-RELATED"/>
    <property type="match status" value="1"/>
</dbReference>
<dbReference type="CDD" id="cd07061">
    <property type="entry name" value="HP_HAP_like"/>
    <property type="match status" value="1"/>
</dbReference>
<dbReference type="InterPro" id="IPR050645">
    <property type="entry name" value="Histidine_acid_phosphatase"/>
</dbReference>
<accession>A0A0D2U6W5</accession>
<dbReference type="OrthoDB" id="10257284at2759"/>
<dbReference type="InParanoid" id="A0A0D2U6W5"/>
<dbReference type="InterPro" id="IPR000560">
    <property type="entry name" value="His_Pase_clade-2"/>
</dbReference>
<dbReference type="InterPro" id="IPR033379">
    <property type="entry name" value="Acid_Pase_AS"/>
</dbReference>
<name>A0A0D2U6W5_CAPO3</name>